<dbReference type="Gene3D" id="2.20.100.10">
    <property type="entry name" value="Thrombospondin type-1 (TSP1) repeat"/>
    <property type="match status" value="2"/>
</dbReference>
<feature type="region of interest" description="Disordered" evidence="1">
    <location>
        <begin position="269"/>
        <end position="395"/>
    </location>
</feature>
<feature type="compositionally biased region" description="Polar residues" evidence="1">
    <location>
        <begin position="269"/>
        <end position="332"/>
    </location>
</feature>
<dbReference type="SUPFAM" id="SSF82895">
    <property type="entry name" value="TSP-1 type 1 repeat"/>
    <property type="match status" value="2"/>
</dbReference>
<dbReference type="OrthoDB" id="6262482at2759"/>
<organism evidence="3 4">
    <name type="scientific">Aquarana catesbeiana</name>
    <name type="common">American bullfrog</name>
    <name type="synonym">Rana catesbeiana</name>
    <dbReference type="NCBI Taxonomy" id="8400"/>
    <lineage>
        <taxon>Eukaryota</taxon>
        <taxon>Metazoa</taxon>
        <taxon>Chordata</taxon>
        <taxon>Craniata</taxon>
        <taxon>Vertebrata</taxon>
        <taxon>Euteleostomi</taxon>
        <taxon>Amphibia</taxon>
        <taxon>Batrachia</taxon>
        <taxon>Anura</taxon>
        <taxon>Neobatrachia</taxon>
        <taxon>Ranoidea</taxon>
        <taxon>Ranidae</taxon>
        <taxon>Aquarana</taxon>
    </lineage>
</organism>
<evidence type="ECO:0000259" key="2">
    <source>
        <dbReference type="Pfam" id="PF01826"/>
    </source>
</evidence>
<reference evidence="4" key="1">
    <citation type="journal article" date="2017" name="Nat. Commun.">
        <title>The North American bullfrog draft genome provides insight into hormonal regulation of long noncoding RNA.</title>
        <authorList>
            <person name="Hammond S.A."/>
            <person name="Warren R.L."/>
            <person name="Vandervalk B.P."/>
            <person name="Kucuk E."/>
            <person name="Khan H."/>
            <person name="Gibb E.A."/>
            <person name="Pandoh P."/>
            <person name="Kirk H."/>
            <person name="Zhao Y."/>
            <person name="Jones M."/>
            <person name="Mungall A.J."/>
            <person name="Coope R."/>
            <person name="Pleasance S."/>
            <person name="Moore R.A."/>
            <person name="Holt R.A."/>
            <person name="Round J.M."/>
            <person name="Ohora S."/>
            <person name="Walle B.V."/>
            <person name="Veldhoen N."/>
            <person name="Helbing C.C."/>
            <person name="Birol I."/>
        </authorList>
    </citation>
    <scope>NUCLEOTIDE SEQUENCE [LARGE SCALE GENOMIC DNA]</scope>
</reference>
<dbReference type="SMART" id="SM00209">
    <property type="entry name" value="TSP1"/>
    <property type="match status" value="2"/>
</dbReference>
<evidence type="ECO:0000313" key="4">
    <source>
        <dbReference type="Proteomes" id="UP000228934"/>
    </source>
</evidence>
<dbReference type="InterPro" id="IPR002919">
    <property type="entry name" value="TIL_dom"/>
</dbReference>
<dbReference type="FunFam" id="2.10.25.10:FF:000217">
    <property type="entry name" value="SCO-spondin"/>
    <property type="match status" value="1"/>
</dbReference>
<dbReference type="SUPFAM" id="SSF57567">
    <property type="entry name" value="Serine protease inhibitors"/>
    <property type="match status" value="1"/>
</dbReference>
<sequence>MAYLAPGGTVHLGCRECVCHQGELQCNRQNCEGEAFLSEWSEWTPCSRCIPSPHNDSVPPSFYSVQHRHRICLNARTGFPWSRDSPSCRGELTRERVCPDQGVCDDLCVWNEWGEWSPCREPCSGGFRSRWRHVYHPMDVTQCQGARFQSESCNTAACPGENCEDRGKASKVACANKCPRSCADLWEHVECLQGQCRTGCRCPEGWLLQDKTCVPMEDCRCGLPTSNGSTEYEPGAIVHIECNNWWVHSNPRYTNPGFTNPRYTNPGYTSTMYPNPRYSNPRYTNPEYTNPRYTNPRYTNPRYTNPRYTNPGYTNPGYTNPGFTNPRYTNPGYSDLRYTNPRYTNPRYTNPRYTNPGYTNPGYTNPRYTNPRYTNPGYTNPGYTNPGYTNPGYTNPRYTNPGYTNPGYTNPGYTNPRYTNPGYTNPRYTNPRYTNPRYTNPGYTNHGYTNPRYTNPRYTNPRYTKLDTCVNGTFACTDLLCPVYGPWTEWGPCSVSCGGGHKWRSRSCTERGPDEATCGSDSREVEECNNELCPDIASYP</sequence>
<dbReference type="Proteomes" id="UP000228934">
    <property type="component" value="Unassembled WGS sequence"/>
</dbReference>
<dbReference type="Pfam" id="PF01826">
    <property type="entry name" value="TIL"/>
    <property type="match status" value="1"/>
</dbReference>
<dbReference type="PANTHER" id="PTHR34008">
    <property type="entry name" value="REPETITIVE PROLINE-RICH CELL WALL PROTEIN 1"/>
    <property type="match status" value="1"/>
</dbReference>
<keyword evidence="4" id="KW-1185">Reference proteome</keyword>
<dbReference type="CDD" id="cd19941">
    <property type="entry name" value="TIL"/>
    <property type="match status" value="1"/>
</dbReference>
<evidence type="ECO:0000256" key="1">
    <source>
        <dbReference type="SAM" id="MobiDB-lite"/>
    </source>
</evidence>
<feature type="region of interest" description="Disordered" evidence="1">
    <location>
        <begin position="409"/>
        <end position="455"/>
    </location>
</feature>
<feature type="domain" description="TIL" evidence="2">
    <location>
        <begin position="172"/>
        <end position="219"/>
    </location>
</feature>
<protein>
    <recommendedName>
        <fullName evidence="2">TIL domain-containing protein</fullName>
    </recommendedName>
</protein>
<name>A0A2G9RVI8_AQUCT</name>
<dbReference type="PROSITE" id="PS50092">
    <property type="entry name" value="TSP1"/>
    <property type="match status" value="3"/>
</dbReference>
<dbReference type="InterPro" id="IPR036084">
    <property type="entry name" value="Ser_inhib-like_sf"/>
</dbReference>
<dbReference type="InterPro" id="IPR000884">
    <property type="entry name" value="TSP1_rpt"/>
</dbReference>
<accession>A0A2G9RVI8</accession>
<dbReference type="AlphaFoldDB" id="A0A2G9RVI8"/>
<dbReference type="Pfam" id="PF00090">
    <property type="entry name" value="TSP_1"/>
    <property type="match status" value="2"/>
</dbReference>
<feature type="compositionally biased region" description="Polar residues" evidence="1">
    <location>
        <begin position="341"/>
        <end position="395"/>
    </location>
</feature>
<gene>
    <name evidence="3" type="ORF">AB205_0219190</name>
</gene>
<dbReference type="EMBL" id="KV931919">
    <property type="protein sequence ID" value="PIO31947.1"/>
    <property type="molecule type" value="Genomic_DNA"/>
</dbReference>
<evidence type="ECO:0000313" key="3">
    <source>
        <dbReference type="EMBL" id="PIO31947.1"/>
    </source>
</evidence>
<dbReference type="Gene3D" id="2.10.25.10">
    <property type="entry name" value="Laminin"/>
    <property type="match status" value="1"/>
</dbReference>
<dbReference type="InterPro" id="IPR036383">
    <property type="entry name" value="TSP1_rpt_sf"/>
</dbReference>
<proteinExistence type="predicted"/>
<dbReference type="PANTHER" id="PTHR34008:SF2">
    <property type="entry name" value="REPETITIVE PROLINE-RICH CELL WALL PROTEIN 1"/>
    <property type="match status" value="1"/>
</dbReference>